<name>A0A4Y2APN3_ARAVE</name>
<dbReference type="AlphaFoldDB" id="A0A4Y2APN3"/>
<accession>A0A4Y2APN3</accession>
<gene>
    <name evidence="1" type="ORF">AVEN_93541_1</name>
</gene>
<dbReference type="Proteomes" id="UP000499080">
    <property type="component" value="Unassembled WGS sequence"/>
</dbReference>
<reference evidence="1 2" key="1">
    <citation type="journal article" date="2019" name="Sci. Rep.">
        <title>Orb-weaving spider Araneus ventricosus genome elucidates the spidroin gene catalogue.</title>
        <authorList>
            <person name="Kono N."/>
            <person name="Nakamura H."/>
            <person name="Ohtoshi R."/>
            <person name="Moran D.A.P."/>
            <person name="Shinohara A."/>
            <person name="Yoshida Y."/>
            <person name="Fujiwara M."/>
            <person name="Mori M."/>
            <person name="Tomita M."/>
            <person name="Arakawa K."/>
        </authorList>
    </citation>
    <scope>NUCLEOTIDE SEQUENCE [LARGE SCALE GENOMIC DNA]</scope>
</reference>
<proteinExistence type="predicted"/>
<evidence type="ECO:0000313" key="1">
    <source>
        <dbReference type="EMBL" id="GBL81783.1"/>
    </source>
</evidence>
<sequence length="184" mass="20719">MAEAEQKQQQASGADATILERTLFVENLRTSVEKLAKILKPQFAEKHGDNAIVALIRKRDGYEITFSTSEAAKDCLENGFKVDNRQYDGVSMVNSDLLVNLNPVPAYIDDVSIAKKLTDIGSTYVGEIKHVQIDGIDTGRRKVIVRLPSTMRSLPRAIVVKGPNNRDERIEVFHRNQRIRKNTR</sequence>
<evidence type="ECO:0000313" key="2">
    <source>
        <dbReference type="Proteomes" id="UP000499080"/>
    </source>
</evidence>
<comment type="caution">
    <text evidence="1">The sequence shown here is derived from an EMBL/GenBank/DDBJ whole genome shotgun (WGS) entry which is preliminary data.</text>
</comment>
<keyword evidence="2" id="KW-1185">Reference proteome</keyword>
<organism evidence="1 2">
    <name type="scientific">Araneus ventricosus</name>
    <name type="common">Orbweaver spider</name>
    <name type="synonym">Epeira ventricosa</name>
    <dbReference type="NCBI Taxonomy" id="182803"/>
    <lineage>
        <taxon>Eukaryota</taxon>
        <taxon>Metazoa</taxon>
        <taxon>Ecdysozoa</taxon>
        <taxon>Arthropoda</taxon>
        <taxon>Chelicerata</taxon>
        <taxon>Arachnida</taxon>
        <taxon>Araneae</taxon>
        <taxon>Araneomorphae</taxon>
        <taxon>Entelegynae</taxon>
        <taxon>Araneoidea</taxon>
        <taxon>Araneidae</taxon>
        <taxon>Araneus</taxon>
    </lineage>
</organism>
<protein>
    <submittedName>
        <fullName evidence="1">Uncharacterized protein</fullName>
    </submittedName>
</protein>
<dbReference type="EMBL" id="BGPR01000026">
    <property type="protein sequence ID" value="GBL81783.1"/>
    <property type="molecule type" value="Genomic_DNA"/>
</dbReference>
<dbReference type="OrthoDB" id="6411350at2759"/>